<keyword evidence="3" id="KW-1185">Reference proteome</keyword>
<name>A0A812TIF5_9DINO</name>
<accession>A0A812TIF5</accession>
<dbReference type="AlphaFoldDB" id="A0A812TIF5"/>
<evidence type="ECO:0000313" key="2">
    <source>
        <dbReference type="EMBL" id="CAE7522783.1"/>
    </source>
</evidence>
<feature type="region of interest" description="Disordered" evidence="1">
    <location>
        <begin position="15"/>
        <end position="43"/>
    </location>
</feature>
<protein>
    <submittedName>
        <fullName evidence="2">STR6 protein</fullName>
    </submittedName>
</protein>
<organism evidence="2 3">
    <name type="scientific">Symbiodinium natans</name>
    <dbReference type="NCBI Taxonomy" id="878477"/>
    <lineage>
        <taxon>Eukaryota</taxon>
        <taxon>Sar</taxon>
        <taxon>Alveolata</taxon>
        <taxon>Dinophyceae</taxon>
        <taxon>Suessiales</taxon>
        <taxon>Symbiodiniaceae</taxon>
        <taxon>Symbiodinium</taxon>
    </lineage>
</organism>
<dbReference type="EMBL" id="CAJNDS010002549">
    <property type="protein sequence ID" value="CAE7522783.1"/>
    <property type="molecule type" value="Genomic_DNA"/>
</dbReference>
<sequence length="170" mass="18739">MFPLSAVAQVGQLEAQDAQGHHPELRAAIPDPGDGDHGGTMPRTQEALHLPSIFPARTGAKWAKTAHDKAPLEEGVDPTGENASLIWCRPSVLVGRNRIRRFAEASAGKLLGFLDQVDLTDLFPYPPEEVNLTNVTNDSNYTSWDYEFSWQDYGAVFQRQLAAVQIREPS</sequence>
<gene>
    <name evidence="2" type="primary">STR6</name>
    <name evidence="2" type="ORF">SNAT2548_LOCUS29263</name>
</gene>
<comment type="caution">
    <text evidence="2">The sequence shown here is derived from an EMBL/GenBank/DDBJ whole genome shotgun (WGS) entry which is preliminary data.</text>
</comment>
<dbReference type="Proteomes" id="UP000604046">
    <property type="component" value="Unassembled WGS sequence"/>
</dbReference>
<evidence type="ECO:0000313" key="3">
    <source>
        <dbReference type="Proteomes" id="UP000604046"/>
    </source>
</evidence>
<evidence type="ECO:0000256" key="1">
    <source>
        <dbReference type="SAM" id="MobiDB-lite"/>
    </source>
</evidence>
<proteinExistence type="predicted"/>
<reference evidence="2" key="1">
    <citation type="submission" date="2021-02" db="EMBL/GenBank/DDBJ databases">
        <authorList>
            <person name="Dougan E. K."/>
            <person name="Rhodes N."/>
            <person name="Thang M."/>
            <person name="Chan C."/>
        </authorList>
    </citation>
    <scope>NUCLEOTIDE SEQUENCE</scope>
</reference>